<evidence type="ECO:0000313" key="3">
    <source>
        <dbReference type="EMBL" id="RCR69285.1"/>
    </source>
</evidence>
<feature type="domain" description="PH" evidence="2">
    <location>
        <begin position="48"/>
        <end position="180"/>
    </location>
</feature>
<dbReference type="RefSeq" id="WP_114406456.1">
    <property type="nucleotide sequence ID" value="NZ_QOWE01000009.1"/>
</dbReference>
<name>A0A368JPN5_9BACT</name>
<dbReference type="Proteomes" id="UP000253383">
    <property type="component" value="Unassembled WGS sequence"/>
</dbReference>
<feature type="transmembrane region" description="Helical" evidence="1">
    <location>
        <begin position="54"/>
        <end position="79"/>
    </location>
</feature>
<evidence type="ECO:0000313" key="4">
    <source>
        <dbReference type="Proteomes" id="UP000253383"/>
    </source>
</evidence>
<accession>A0A368JPN5</accession>
<evidence type="ECO:0000259" key="2">
    <source>
        <dbReference type="Pfam" id="PF26566"/>
    </source>
</evidence>
<evidence type="ECO:0000256" key="1">
    <source>
        <dbReference type="SAM" id="Phobius"/>
    </source>
</evidence>
<keyword evidence="1" id="KW-0472">Membrane</keyword>
<keyword evidence="1" id="KW-1133">Transmembrane helix</keyword>
<comment type="caution">
    <text evidence="3">The sequence shown here is derived from an EMBL/GenBank/DDBJ whole genome shotgun (WGS) entry which is preliminary data.</text>
</comment>
<dbReference type="AlphaFoldDB" id="A0A368JPN5"/>
<reference evidence="3 4" key="1">
    <citation type="submission" date="2018-07" db="EMBL/GenBank/DDBJ databases">
        <title>Genome analysis of Larkinella rosea.</title>
        <authorList>
            <person name="Zhou Z."/>
            <person name="Wang G."/>
        </authorList>
    </citation>
    <scope>NUCLEOTIDE SEQUENCE [LARGE SCALE GENOMIC DNA]</scope>
    <source>
        <strain evidence="4">zzj9</strain>
    </source>
</reference>
<dbReference type="Pfam" id="PF26566">
    <property type="entry name" value="PH_40"/>
    <property type="match status" value="1"/>
</dbReference>
<dbReference type="EMBL" id="QOWE01000009">
    <property type="protein sequence ID" value="RCR69285.1"/>
    <property type="molecule type" value="Genomic_DNA"/>
</dbReference>
<dbReference type="InterPro" id="IPR058916">
    <property type="entry name" value="PH_40"/>
</dbReference>
<feature type="transmembrane region" description="Helical" evidence="1">
    <location>
        <begin position="85"/>
        <end position="106"/>
    </location>
</feature>
<sequence length="213" mass="25129">MNAFLITVSVLAPFAWVIYKLLRYTAKTIGDESPLVIVVTYEIDDWEYFVSFNFFFLFFFTLINLFFLYAAVFFQISAAAVSWHWFIRLCFLAISVYALWWCVLLFRLDWQYWRITRGKTITLDPADKSLEIATSQETVRFTAADVDKVEKHTPGLNSGKMVAGYHYFIFKLKDGRRIYLNHNKSYLDFAIDDYFKTVPIQYVPHKIPWIVAP</sequence>
<gene>
    <name evidence="3" type="ORF">DUE52_13095</name>
</gene>
<feature type="transmembrane region" description="Helical" evidence="1">
    <location>
        <begin position="6"/>
        <end position="22"/>
    </location>
</feature>
<keyword evidence="4" id="KW-1185">Reference proteome</keyword>
<dbReference type="OrthoDB" id="944635at2"/>
<proteinExistence type="predicted"/>
<protein>
    <recommendedName>
        <fullName evidence="2">PH domain-containing protein</fullName>
    </recommendedName>
</protein>
<keyword evidence="1" id="KW-0812">Transmembrane</keyword>
<organism evidence="3 4">
    <name type="scientific">Larkinella punicea</name>
    <dbReference type="NCBI Taxonomy" id="2315727"/>
    <lineage>
        <taxon>Bacteria</taxon>
        <taxon>Pseudomonadati</taxon>
        <taxon>Bacteroidota</taxon>
        <taxon>Cytophagia</taxon>
        <taxon>Cytophagales</taxon>
        <taxon>Spirosomataceae</taxon>
        <taxon>Larkinella</taxon>
    </lineage>
</organism>